<accession>A0A238WHK5</accession>
<name>A0A238WHK5_9RHOB</name>
<dbReference type="RefSeq" id="WP_089269978.1">
    <property type="nucleotide sequence ID" value="NZ_FZNN01000005.1"/>
</dbReference>
<gene>
    <name evidence="2" type="ORF">SAMN06265370_105174</name>
</gene>
<dbReference type="AlphaFoldDB" id="A0A238WHK5"/>
<feature type="domain" description="Bacteriophage tail tape measure C-terminal" evidence="1">
    <location>
        <begin position="613"/>
        <end position="686"/>
    </location>
</feature>
<dbReference type="Proteomes" id="UP000198417">
    <property type="component" value="Unassembled WGS sequence"/>
</dbReference>
<evidence type="ECO:0000259" key="1">
    <source>
        <dbReference type="Pfam" id="PF09718"/>
    </source>
</evidence>
<dbReference type="OrthoDB" id="7311517at2"/>
<evidence type="ECO:0000313" key="3">
    <source>
        <dbReference type="Proteomes" id="UP000198417"/>
    </source>
</evidence>
<sequence>MAEKRVSVRLAAVGGRQVRAELEGVGEAGARGFGRLSREMEAANTRLAAFSRRVQIAAAAAVAAAAAAGVAMVRSGLQTVDAQAKLAQSLGTTVASIQTLERAGELAGVSMSGIEQATKDLTRRLSQAAAGTGPAADALDRLGLSATELIALPLDQRVGAINAAIESFVPAAERAAVAGQLFGEEGSIAMSRIDTATLRQATEDVLAFGVVVSEQDADQIERTNDAISRLGLIWRGLSNQLAVAAAPALEAVADAMAELASRTGPLGVAIRGLFDNIGRLTTYAATFVAFLAGRWVAGMAVAALSVRGLATALVLLRGALIRTGIGALIVGAGELVYQFTRLVSGAGGFGEAMSLLKDLAVEVWDRIKMGAAAAGAAASAMFFDLKADAAAGMQNAIESVVAFGNTAANTFEGAYEAIKAIWGMLPAAIGDLAFQAANSLIDGVEAMLNGVVSRINTFIGGINQGLEALGSERRISIIPDLELGQIENRFEGAATAATTAAQAAFDRAFEDNPLTAPDLGLTQAANTALATANTYRGAARDLAEGARAPLASWQALRDAVQGSNEGGADALTDAADRLETALGDAGRAATGAGAAAGAAAAAAEPDTEAAVTGWQAVTAALSDYASKARDIGGDIGQSLVSAFQSAENAVGEFVKTGKLDFRGLVTSLLADLSKLAARRFILGPIANALSGVFSGAGGIFANVLHAGGMVGSAGPSRMVPAMAFAAAPRMHGGGMAGLRHDEVPAILQRGERVLSRREAQSYGAGGVNVTIMARDAESFRQSRTQVAADIARAVSLGRRGM</sequence>
<protein>
    <submittedName>
        <fullName evidence="2">Phage tail tape measure protein, lambda family</fullName>
    </submittedName>
</protein>
<evidence type="ECO:0000313" key="2">
    <source>
        <dbReference type="EMBL" id="SNR45139.1"/>
    </source>
</evidence>
<dbReference type="InterPro" id="IPR006431">
    <property type="entry name" value="Phage_tape_meas_C"/>
</dbReference>
<dbReference type="Pfam" id="PF09718">
    <property type="entry name" value="Tape_meas_lam_C"/>
    <property type="match status" value="1"/>
</dbReference>
<dbReference type="EMBL" id="FZNN01000005">
    <property type="protein sequence ID" value="SNR45139.1"/>
    <property type="molecule type" value="Genomic_DNA"/>
</dbReference>
<keyword evidence="3" id="KW-1185">Reference proteome</keyword>
<proteinExistence type="predicted"/>
<reference evidence="2 3" key="1">
    <citation type="submission" date="2017-06" db="EMBL/GenBank/DDBJ databases">
        <authorList>
            <person name="Kim H.J."/>
            <person name="Triplett B.A."/>
        </authorList>
    </citation>
    <scope>NUCLEOTIDE SEQUENCE [LARGE SCALE GENOMIC DNA]</scope>
    <source>
        <strain evidence="2 3">DSM 29052</strain>
    </source>
</reference>
<organism evidence="2 3">
    <name type="scientific">Puniceibacterium sediminis</name>
    <dbReference type="NCBI Taxonomy" id="1608407"/>
    <lineage>
        <taxon>Bacteria</taxon>
        <taxon>Pseudomonadati</taxon>
        <taxon>Pseudomonadota</taxon>
        <taxon>Alphaproteobacteria</taxon>
        <taxon>Rhodobacterales</taxon>
        <taxon>Paracoccaceae</taxon>
        <taxon>Puniceibacterium</taxon>
    </lineage>
</organism>